<dbReference type="VEuPathDB" id="FungiDB:MFRU_036g00430"/>
<proteinExistence type="predicted"/>
<dbReference type="AlphaFoldDB" id="A0A5M9J625"/>
<evidence type="ECO:0000256" key="1">
    <source>
        <dbReference type="SAM" id="MobiDB-lite"/>
    </source>
</evidence>
<evidence type="ECO:0000313" key="3">
    <source>
        <dbReference type="Proteomes" id="UP000322873"/>
    </source>
</evidence>
<feature type="region of interest" description="Disordered" evidence="1">
    <location>
        <begin position="112"/>
        <end position="145"/>
    </location>
</feature>
<gene>
    <name evidence="2" type="ORF">EYC84_011875</name>
</gene>
<dbReference type="EMBL" id="VICG01000016">
    <property type="protein sequence ID" value="KAA8563860.1"/>
    <property type="molecule type" value="Genomic_DNA"/>
</dbReference>
<sequence>MDPTDVSTIARYTASDQQVNTTPAALLTLNDIISGCSTLTMTEASTDGAILNLHAMDNEYNRCFPAVAIPTPQIESLGLPYFRHCGQDNARLGLFDPPGAVPFANGLLPVTSASPARPTARPTTTPASTAQSPSPNQPSKTTTANALLPSTSTSVAQVRASNSAASDPSIPSVKASSADVFSTAVVVAVQGPTTTIDSPQPVSSAAIVPANTPIPIATIASSVISAVAGASTVVVAGQTASLDGAPITISSSLIQLTPSGIVVANINGDSSQSSIYTIPTAAPASVAVPSPIATLAGGEIVSANAGASTIVIAGQTITSGGSPVTISGSNQLASLGSQGLVVEGPDGLVSTFSVPTAAPPSVAVPSPIATLAGGEIVSANAGASTIVIAGQTITSGESPVTISGSNQLASLGSQGLMVEGSDGLVSTFSVPIPTPASAAVPSPIATLAGGEIISAVADATNLHLGSQILSLNGPAITLSNSAIASFGQGGLIVQNTAGVISTFTLPASTPQATPVASITEIRTSEIIIYSSGTPISSYYTTFINGKNVQGTRTNISNESGVLAIQTGNGYANASATGISLATAMSDIALKSGVENSKTVRSLVIKIELRGSIGDWGLDDGVMGNVGMGARNT</sequence>
<accession>A0A5M9J625</accession>
<dbReference type="Proteomes" id="UP000322873">
    <property type="component" value="Unassembled WGS sequence"/>
</dbReference>
<name>A0A5M9J625_MONFR</name>
<keyword evidence="3" id="KW-1185">Reference proteome</keyword>
<protein>
    <submittedName>
        <fullName evidence="2">Uncharacterized protein</fullName>
    </submittedName>
</protein>
<comment type="caution">
    <text evidence="2">The sequence shown here is derived from an EMBL/GenBank/DDBJ whole genome shotgun (WGS) entry which is preliminary data.</text>
</comment>
<evidence type="ECO:0000313" key="2">
    <source>
        <dbReference type="EMBL" id="KAA8563860.1"/>
    </source>
</evidence>
<reference evidence="2 3" key="1">
    <citation type="submission" date="2019-06" db="EMBL/GenBank/DDBJ databases">
        <title>Genome Sequence of the Brown Rot Fungal Pathogen Monilinia fructicola.</title>
        <authorList>
            <person name="De Miccolis Angelini R.M."/>
            <person name="Landi L."/>
            <person name="Abate D."/>
            <person name="Pollastro S."/>
            <person name="Romanazzi G."/>
            <person name="Faretra F."/>
        </authorList>
    </citation>
    <scope>NUCLEOTIDE SEQUENCE [LARGE SCALE GENOMIC DNA]</scope>
    <source>
        <strain evidence="2 3">Mfrc123</strain>
    </source>
</reference>
<feature type="compositionally biased region" description="Low complexity" evidence="1">
    <location>
        <begin position="112"/>
        <end position="139"/>
    </location>
</feature>
<organism evidence="2 3">
    <name type="scientific">Monilinia fructicola</name>
    <name type="common">Brown rot fungus</name>
    <name type="synonym">Ciboria fructicola</name>
    <dbReference type="NCBI Taxonomy" id="38448"/>
    <lineage>
        <taxon>Eukaryota</taxon>
        <taxon>Fungi</taxon>
        <taxon>Dikarya</taxon>
        <taxon>Ascomycota</taxon>
        <taxon>Pezizomycotina</taxon>
        <taxon>Leotiomycetes</taxon>
        <taxon>Helotiales</taxon>
        <taxon>Sclerotiniaceae</taxon>
        <taxon>Monilinia</taxon>
    </lineage>
</organism>